<dbReference type="EMBL" id="JADBJN010000002">
    <property type="protein sequence ID" value="KAG5679039.1"/>
    <property type="molecule type" value="Genomic_DNA"/>
</dbReference>
<dbReference type="InterPro" id="IPR029058">
    <property type="entry name" value="AB_hydrolase_fold"/>
</dbReference>
<dbReference type="Gene3D" id="3.40.50.1820">
    <property type="entry name" value="alpha/beta hydrolase"/>
    <property type="match status" value="1"/>
</dbReference>
<dbReference type="InterPro" id="IPR002469">
    <property type="entry name" value="Peptidase_S9B_N"/>
</dbReference>
<proteinExistence type="predicted"/>
<sequence length="938" mass="107546">MNSVQSSGHTTSLNKKKDSQFEELAISSTEKRNWRGICIALLVISGVLSIIVFSIFLLSPEIEDTRIYGRRLVLSDIYNDSLKWKRFNGSWINDKEFIFQNHENGISLFNAETLETKLLMDNSSFRRLNVDCYNISPDLNFILLYECHPPESDLSNGTRKYFVYEIFSTNYYPLSPNGSEEVELQKILWSPGSYDSNLASNDIINSISLNNNDNNNYNNRQKKVLPNSKTKVKFEKSKLTQAIAFIHDYDIYYKPKIHSDLVIRVTTNGKKDFILNGIQDWLYANTPELNGDTIAFSTNGSYLSFLSFNITNVEKYEYTWNGKNSQYPMIKSIRYPRYSTQNPNVTCYVVNLNVLKYINLIPLNLPPHLYGDFYIGNMFWISNVELTLTYTSRDQTMSSTLLCTAPSFDCTEIQRETNTEIGVDISPEKPIYLDANELSVAQLSPSNQQNSTNSNNNRFLIKIYPVLDGKFGFFKQIALISFTNKKPIGITIGRNEVTEILGWDKKNLCIYYMSAPEGRPGQRHLYKIALDVQQLDSKSSDLNIRPKTPICLTCDNSINTYDMNNTYSMNSFIRENNHSEKDIFVHVNHMIGKNKEPSESDIIPNNCLYNRVHMSTDFSYYVLECLGPETPSIYLVDSSLAKKIYILHDGAELAQNVLDISLPQVKTFSVEIRDGFYAQVRLLLPPMAKEDEEVSFPLILHIDSTPGSQLVSEEFKVDWNHYLASQKQFIVAQIDGRGSGFQGEAFKSQIKGNISVVDVEDQLTVLTYLRDNFKIIDPTKICAYGWGYGAYLTSILLTKDSKRTFLCYIAVAPIVSFQYYNSFFTEKYFGYQRMIGHSLQEADLSLHAANFISKNYLLIHGTADTLVHQQHTMLLTKSLIQKGVIFRHQVYTDEDHELKGVIYHVHKTIESFLDDNFGSLDAREGVWEDPVFYIFNKE</sequence>
<dbReference type="InterPro" id="IPR001375">
    <property type="entry name" value="Peptidase_S9_cat"/>
</dbReference>
<keyword evidence="1" id="KW-1133">Transmembrane helix</keyword>
<dbReference type="Gene3D" id="2.140.10.30">
    <property type="entry name" value="Dipeptidylpeptidase IV, N-terminal domain"/>
    <property type="match status" value="2"/>
</dbReference>
<accession>A0A9J6CAL5</accession>
<dbReference type="OrthoDB" id="16520at2759"/>
<dbReference type="GO" id="GO:0006508">
    <property type="term" value="P:proteolysis"/>
    <property type="evidence" value="ECO:0007669"/>
    <property type="project" value="InterPro"/>
</dbReference>
<feature type="transmembrane region" description="Helical" evidence="1">
    <location>
        <begin position="37"/>
        <end position="58"/>
    </location>
</feature>
<protein>
    <submittedName>
        <fullName evidence="4">Uncharacterized protein</fullName>
    </submittedName>
</protein>
<keyword evidence="1" id="KW-0472">Membrane</keyword>
<dbReference type="GO" id="GO:0005886">
    <property type="term" value="C:plasma membrane"/>
    <property type="evidence" value="ECO:0007669"/>
    <property type="project" value="TreeGrafter"/>
</dbReference>
<evidence type="ECO:0000259" key="2">
    <source>
        <dbReference type="Pfam" id="PF00326"/>
    </source>
</evidence>
<evidence type="ECO:0000259" key="3">
    <source>
        <dbReference type="Pfam" id="PF00930"/>
    </source>
</evidence>
<keyword evidence="5" id="KW-1185">Reference proteome</keyword>
<evidence type="ECO:0000313" key="5">
    <source>
        <dbReference type="Proteomes" id="UP001107558"/>
    </source>
</evidence>
<reference evidence="4" key="1">
    <citation type="submission" date="2021-03" db="EMBL/GenBank/DDBJ databases">
        <title>Chromosome level genome of the anhydrobiotic midge Polypedilum vanderplanki.</title>
        <authorList>
            <person name="Yoshida Y."/>
            <person name="Kikawada T."/>
            <person name="Gusev O."/>
        </authorList>
    </citation>
    <scope>NUCLEOTIDE SEQUENCE</scope>
    <source>
        <strain evidence="4">NIAS01</strain>
        <tissue evidence="4">Whole body or cell culture</tissue>
    </source>
</reference>
<dbReference type="PANTHER" id="PTHR11731:SF135">
    <property type="entry name" value="INACTIVE DIPEPTIDYL PEPTIDASE 10-LIKE PROTEIN"/>
    <property type="match status" value="1"/>
</dbReference>
<dbReference type="SUPFAM" id="SSF82171">
    <property type="entry name" value="DPP6 N-terminal domain-like"/>
    <property type="match status" value="1"/>
</dbReference>
<dbReference type="AlphaFoldDB" id="A0A9J6CAL5"/>
<keyword evidence="1" id="KW-0812">Transmembrane</keyword>
<comment type="caution">
    <text evidence="4">The sequence shown here is derived from an EMBL/GenBank/DDBJ whole genome shotgun (WGS) entry which is preliminary data.</text>
</comment>
<dbReference type="Pfam" id="PF00326">
    <property type="entry name" value="Peptidase_S9"/>
    <property type="match status" value="1"/>
</dbReference>
<dbReference type="GO" id="GO:0008236">
    <property type="term" value="F:serine-type peptidase activity"/>
    <property type="evidence" value="ECO:0007669"/>
    <property type="project" value="InterPro"/>
</dbReference>
<evidence type="ECO:0000313" key="4">
    <source>
        <dbReference type="EMBL" id="KAG5679039.1"/>
    </source>
</evidence>
<dbReference type="PANTHER" id="PTHR11731">
    <property type="entry name" value="PROTEASE FAMILY S9B,C DIPEPTIDYL-PEPTIDASE IV-RELATED"/>
    <property type="match status" value="1"/>
</dbReference>
<feature type="domain" description="Dipeptidylpeptidase IV N-terminal" evidence="3">
    <location>
        <begin position="219"/>
        <end position="573"/>
    </location>
</feature>
<name>A0A9J6CAL5_POLVA</name>
<organism evidence="4 5">
    <name type="scientific">Polypedilum vanderplanki</name>
    <name type="common">Sleeping chironomid midge</name>
    <dbReference type="NCBI Taxonomy" id="319348"/>
    <lineage>
        <taxon>Eukaryota</taxon>
        <taxon>Metazoa</taxon>
        <taxon>Ecdysozoa</taxon>
        <taxon>Arthropoda</taxon>
        <taxon>Hexapoda</taxon>
        <taxon>Insecta</taxon>
        <taxon>Pterygota</taxon>
        <taxon>Neoptera</taxon>
        <taxon>Endopterygota</taxon>
        <taxon>Diptera</taxon>
        <taxon>Nematocera</taxon>
        <taxon>Chironomoidea</taxon>
        <taxon>Chironomidae</taxon>
        <taxon>Chironominae</taxon>
        <taxon>Polypedilum</taxon>
        <taxon>Polypedilum</taxon>
    </lineage>
</organism>
<dbReference type="Pfam" id="PF00930">
    <property type="entry name" value="DPPIV_N"/>
    <property type="match status" value="1"/>
</dbReference>
<dbReference type="InterPro" id="IPR050278">
    <property type="entry name" value="Serine_Prot_S9B/DPPIV"/>
</dbReference>
<dbReference type="SUPFAM" id="SSF53474">
    <property type="entry name" value="alpha/beta-Hydrolases"/>
    <property type="match status" value="1"/>
</dbReference>
<dbReference type="Proteomes" id="UP001107558">
    <property type="component" value="Chromosome 2"/>
</dbReference>
<gene>
    <name evidence="4" type="ORF">PVAND_008640</name>
</gene>
<evidence type="ECO:0000256" key="1">
    <source>
        <dbReference type="SAM" id="Phobius"/>
    </source>
</evidence>
<feature type="domain" description="Peptidase S9 prolyl oligopeptidase catalytic" evidence="2">
    <location>
        <begin position="716"/>
        <end position="918"/>
    </location>
</feature>